<name>A0A939P6W3_9ACTN</name>
<keyword evidence="2 6" id="KW-0645">Protease</keyword>
<dbReference type="PROSITE" id="PS51892">
    <property type="entry name" value="SUBTILASE"/>
    <property type="match status" value="1"/>
</dbReference>
<dbReference type="InterPro" id="IPR008969">
    <property type="entry name" value="CarboxyPept-like_regulatory"/>
</dbReference>
<proteinExistence type="inferred from homology"/>
<dbReference type="InterPro" id="IPR023828">
    <property type="entry name" value="Peptidase_S8_Ser-AS"/>
</dbReference>
<dbReference type="PROSITE" id="PS00138">
    <property type="entry name" value="SUBTILASE_SER"/>
    <property type="match status" value="1"/>
</dbReference>
<evidence type="ECO:0000256" key="2">
    <source>
        <dbReference type="ARBA" id="ARBA00022670"/>
    </source>
</evidence>
<dbReference type="PANTHER" id="PTHR43399:SF4">
    <property type="entry name" value="CELL WALL-ASSOCIATED PROTEASE"/>
    <property type="match status" value="1"/>
</dbReference>
<evidence type="ECO:0000256" key="5">
    <source>
        <dbReference type="PIRSR" id="PIRSR615500-1"/>
    </source>
</evidence>
<evidence type="ECO:0000256" key="3">
    <source>
        <dbReference type="ARBA" id="ARBA00022801"/>
    </source>
</evidence>
<accession>A0A939P6W3</accession>
<feature type="compositionally biased region" description="Polar residues" evidence="7">
    <location>
        <begin position="314"/>
        <end position="324"/>
    </location>
</feature>
<feature type="region of interest" description="Disordered" evidence="7">
    <location>
        <begin position="298"/>
        <end position="326"/>
    </location>
</feature>
<feature type="signal peptide" evidence="8">
    <location>
        <begin position="1"/>
        <end position="28"/>
    </location>
</feature>
<sequence length="842" mass="88155">MRFTRMTAGFASAVVCAASLVAASPAQGSAQASAKAAPVSPASKLDSTVLSTYAQGGTANVWVRMAAKADLSGAKKIKDRTARGRTVMNDLKSEADRSQSPVQKVLKAAGLTGRTYWATNAIYVPGLPESVARKIAAMQGVAEIRQSRTFQLPKPMPSKATAHSAANELPWGLTDIKADQVWSQTGRRGEGVVVASVDSGVQYDHPALVRQYRGNNGDGTFTNDYNWFDPAGICKEVAPCDNNEHGTHTMGTMVGDDGKGTQVGVAPGAKWIAAKGCETSGCSDTSLLASLQWMLAPTDHDNQNPDPAKRPDIVNNSWGSQPSNDPMFEDVQLAWAAAGIMGVWANGNDGPNCETSGAPGSRTVNYSVGAYGSDHKIASFSSRGPGQDGEVKPNLSAPGVAVRSSVPGGKYAELDGTSMATPHVAGAVALLWSARPEYQRDLAKTRELLNISAIDTPDTQCGGTPANNNVYGEGRLDALALVTMGTAGLGTLSGTVTDATTKQPMAGATVHAEGPMDRTFTTGADGKFTFRVSAGDYKLTTTAFGFQTGTATVTLSKDGSLTQNVSLTPAQRVNVTGKVTDGSGKGGGLPAKIVANDGDGHTWTTTASDDGAYTLPLVPNLSYKLTFTSTAPGYDPATREIKLGEAAQTLDVGLTVRLACDAKGYQVKRDGSVEAFGTGRLPKGWKVTNVDPRIPHYSYQPGWVFNDPGKRGNHTGGSGTFAVVDSLHTGAGHVQDTYLTSPSYNLSKRTKATIEFSNDLKPAINSTTSADVSLDGGRTWTNVWTAKGFPGATGPATQVIPIPQANGKSDVRYRLHYRGQLSGWWAVDDAFAGDRTCVVANS</sequence>
<dbReference type="RefSeq" id="WP_208254177.1">
    <property type="nucleotide sequence ID" value="NZ_JAGEOJ010000002.1"/>
</dbReference>
<keyword evidence="4 6" id="KW-0720">Serine protease</keyword>
<feature type="active site" description="Charge relay system" evidence="5 6">
    <location>
        <position position="198"/>
    </location>
</feature>
<dbReference type="InterPro" id="IPR051048">
    <property type="entry name" value="Peptidase_S8/S53_subtilisin"/>
</dbReference>
<evidence type="ECO:0000256" key="6">
    <source>
        <dbReference type="PROSITE-ProRule" id="PRU01240"/>
    </source>
</evidence>
<dbReference type="InterPro" id="IPR000209">
    <property type="entry name" value="Peptidase_S8/S53_dom"/>
</dbReference>
<evidence type="ECO:0000256" key="4">
    <source>
        <dbReference type="ARBA" id="ARBA00022825"/>
    </source>
</evidence>
<dbReference type="InterPro" id="IPR036852">
    <property type="entry name" value="Peptidase_S8/S53_dom_sf"/>
</dbReference>
<evidence type="ECO:0000256" key="8">
    <source>
        <dbReference type="SAM" id="SignalP"/>
    </source>
</evidence>
<feature type="region of interest" description="Disordered" evidence="7">
    <location>
        <begin position="379"/>
        <end position="400"/>
    </location>
</feature>
<dbReference type="PRINTS" id="PR00723">
    <property type="entry name" value="SUBTILISIN"/>
</dbReference>
<keyword evidence="3 6" id="KW-0378">Hydrolase</keyword>
<feature type="chain" id="PRO_5039411542" evidence="8">
    <location>
        <begin position="29"/>
        <end position="842"/>
    </location>
</feature>
<dbReference type="SUPFAM" id="SSF52743">
    <property type="entry name" value="Subtilisin-like"/>
    <property type="match status" value="1"/>
</dbReference>
<dbReference type="InterPro" id="IPR015500">
    <property type="entry name" value="Peptidase_S8_subtilisin-rel"/>
</dbReference>
<keyword evidence="11" id="KW-1185">Reference proteome</keyword>
<feature type="active site" description="Charge relay system" evidence="5 6">
    <location>
        <position position="418"/>
    </location>
</feature>
<dbReference type="EMBL" id="JAGEOJ010000002">
    <property type="protein sequence ID" value="MBO2446585.1"/>
    <property type="molecule type" value="Genomic_DNA"/>
</dbReference>
<feature type="domain" description="Peptidase S8/S53" evidence="9">
    <location>
        <begin position="189"/>
        <end position="474"/>
    </location>
</feature>
<organism evidence="10 11">
    <name type="scientific">Actinomadura barringtoniae</name>
    <dbReference type="NCBI Taxonomy" id="1427535"/>
    <lineage>
        <taxon>Bacteria</taxon>
        <taxon>Bacillati</taxon>
        <taxon>Actinomycetota</taxon>
        <taxon>Actinomycetes</taxon>
        <taxon>Streptosporangiales</taxon>
        <taxon>Thermomonosporaceae</taxon>
        <taxon>Actinomadura</taxon>
    </lineage>
</organism>
<evidence type="ECO:0000256" key="7">
    <source>
        <dbReference type="SAM" id="MobiDB-lite"/>
    </source>
</evidence>
<comment type="caution">
    <text evidence="10">The sequence shown here is derived from an EMBL/GenBank/DDBJ whole genome shotgun (WGS) entry which is preliminary data.</text>
</comment>
<dbReference type="AlphaFoldDB" id="A0A939P6W3"/>
<dbReference type="Gene3D" id="2.60.40.1120">
    <property type="entry name" value="Carboxypeptidase-like, regulatory domain"/>
    <property type="match status" value="2"/>
</dbReference>
<comment type="similarity">
    <text evidence="1 6">Belongs to the peptidase S8 family.</text>
</comment>
<evidence type="ECO:0000256" key="1">
    <source>
        <dbReference type="ARBA" id="ARBA00011073"/>
    </source>
</evidence>
<dbReference type="GO" id="GO:0006508">
    <property type="term" value="P:proteolysis"/>
    <property type="evidence" value="ECO:0007669"/>
    <property type="project" value="UniProtKB-KW"/>
</dbReference>
<feature type="active site" description="Charge relay system" evidence="5 6">
    <location>
        <position position="245"/>
    </location>
</feature>
<dbReference type="Proteomes" id="UP000669179">
    <property type="component" value="Unassembled WGS sequence"/>
</dbReference>
<reference evidence="10" key="1">
    <citation type="submission" date="2021-03" db="EMBL/GenBank/DDBJ databases">
        <authorList>
            <person name="Kanchanasin P."/>
            <person name="Saeng-In P."/>
            <person name="Phongsopitanun W."/>
            <person name="Yuki M."/>
            <person name="Kudo T."/>
            <person name="Ohkuma M."/>
            <person name="Tanasupawat S."/>
        </authorList>
    </citation>
    <scope>NUCLEOTIDE SEQUENCE</scope>
    <source>
        <strain evidence="10">GKU 128</strain>
    </source>
</reference>
<evidence type="ECO:0000313" key="10">
    <source>
        <dbReference type="EMBL" id="MBO2446585.1"/>
    </source>
</evidence>
<evidence type="ECO:0000313" key="11">
    <source>
        <dbReference type="Proteomes" id="UP000669179"/>
    </source>
</evidence>
<dbReference type="Gene3D" id="2.60.120.260">
    <property type="entry name" value="Galactose-binding domain-like"/>
    <property type="match status" value="1"/>
</dbReference>
<dbReference type="Pfam" id="PF13620">
    <property type="entry name" value="CarboxypepD_reg"/>
    <property type="match status" value="2"/>
</dbReference>
<dbReference type="GO" id="GO:0004252">
    <property type="term" value="F:serine-type endopeptidase activity"/>
    <property type="evidence" value="ECO:0007669"/>
    <property type="project" value="UniProtKB-UniRule"/>
</dbReference>
<evidence type="ECO:0000259" key="9">
    <source>
        <dbReference type="Pfam" id="PF00082"/>
    </source>
</evidence>
<feature type="compositionally biased region" description="Basic and acidic residues" evidence="7">
    <location>
        <begin position="298"/>
        <end position="312"/>
    </location>
</feature>
<protein>
    <submittedName>
        <fullName evidence="10">S8 family serine peptidase</fullName>
    </submittedName>
</protein>
<dbReference type="Pfam" id="PF00082">
    <property type="entry name" value="Peptidase_S8"/>
    <property type="match status" value="1"/>
</dbReference>
<dbReference type="SUPFAM" id="SSF49464">
    <property type="entry name" value="Carboxypeptidase regulatory domain-like"/>
    <property type="match status" value="2"/>
</dbReference>
<dbReference type="Gene3D" id="3.40.50.200">
    <property type="entry name" value="Peptidase S8/S53 domain"/>
    <property type="match status" value="1"/>
</dbReference>
<keyword evidence="8" id="KW-0732">Signal</keyword>
<dbReference type="PANTHER" id="PTHR43399">
    <property type="entry name" value="SUBTILISIN-RELATED"/>
    <property type="match status" value="1"/>
</dbReference>
<gene>
    <name evidence="10" type="ORF">J4573_05750</name>
</gene>